<evidence type="ECO:0000256" key="3">
    <source>
        <dbReference type="ARBA" id="ARBA00022806"/>
    </source>
</evidence>
<reference evidence="8 9" key="1">
    <citation type="submission" date="2020-08" db="EMBL/GenBank/DDBJ databases">
        <title>Genome sequence of Tessaracoccus defluvii JCM 17540T.</title>
        <authorList>
            <person name="Hyun D.-W."/>
            <person name="Bae J.-W."/>
        </authorList>
    </citation>
    <scope>NUCLEOTIDE SEQUENCE [LARGE SCALE GENOMIC DNA]</scope>
    <source>
        <strain evidence="8 9">JCM 17540</strain>
    </source>
</reference>
<dbReference type="InterPro" id="IPR010225">
    <property type="entry name" value="HrpB"/>
</dbReference>
<dbReference type="InterPro" id="IPR014001">
    <property type="entry name" value="Helicase_ATP-bd"/>
</dbReference>
<dbReference type="Proteomes" id="UP000516117">
    <property type="component" value="Chromosome"/>
</dbReference>
<dbReference type="Gene3D" id="3.40.50.300">
    <property type="entry name" value="P-loop containing nucleotide triphosphate hydrolases"/>
    <property type="match status" value="2"/>
</dbReference>
<organism evidence="8 9">
    <name type="scientific">Tessaracoccus defluvii</name>
    <dbReference type="NCBI Taxonomy" id="1285901"/>
    <lineage>
        <taxon>Bacteria</taxon>
        <taxon>Bacillati</taxon>
        <taxon>Actinomycetota</taxon>
        <taxon>Actinomycetes</taxon>
        <taxon>Propionibacteriales</taxon>
        <taxon>Propionibacteriaceae</taxon>
        <taxon>Tessaracoccus</taxon>
    </lineage>
</organism>
<sequence length="824" mass="86651">MQTLAELVADGCGLPFAAATASLAAAVAGPRVAVVEAPPGTGKTTLAPAVVAGVVEGRIVVTQPRRVAARAAARRLAQLTGTRVGDVAGFTVRGERAVSAATRVEMVTPGVLLRRLLRDPGLDGVGAVILDEVHERGLDTDLLVGLLGEVRELRDDLAVVAMSATADSAGLSALLGDAPVVGVPAVSHPLEERFEPGPLPLGPRGVTREFLTHVADVTVEAFAGRPDDGDVLVFLPGVREVRTVAEELRRRLPAEVLELHGQVPAREQDRAIAGRRSGEGPRVVVSTNLAESSVTVQGVRVVVDAGLSREPRRDAGRGMSGLVTVRCARSSADQRAGRAARQGPGVVWRCYDRETYAGLRSQVTPEAQAADLTGALLTLAAWGAPRGVGLRLPTPLPAGPVHDDEAVLRGLGAVDDAGRVTPTGRRLTEIPASPRWARALLDAGPLAGSRLAAEVVAAVERDVSGDLAAEVRRLGRGHCPDAARWRAEADRLERLVPPSPGEGAGAGTVVVSAFPERVARKVGDSYLLASGTRAAAPPELAGHAWLAVAEVTRADGASAGGTGAVIRSGAAIDEATARLAEHLLIEEVRGELFDGRLRARRVTALGAIELSSTPVPARELGPVAVRRVVEERGLGIIGWSEAADGLRRRMAMLHRTLGEPWPAVDDASLLGRLDDWLGPELATAAETGRLAGIDLVTPLRRLLPWPAAGRLDELTPERLEVPSGSRIRLTYPPHDAGGPVVVAVKLQECFGLATSPRLVDGRVEVVFHLLSPAGRPLAITGDLASFWSGPYAQVRSEMRGRYPKHPWPEDPWTAPATARTKRRR</sequence>
<evidence type="ECO:0000256" key="1">
    <source>
        <dbReference type="ARBA" id="ARBA00022741"/>
    </source>
</evidence>
<dbReference type="CDD" id="cd18791">
    <property type="entry name" value="SF2_C_RHA"/>
    <property type="match status" value="1"/>
</dbReference>
<proteinExistence type="predicted"/>
<accession>A0A7H0H7B1</accession>
<dbReference type="RefSeq" id="WP_187721536.1">
    <property type="nucleotide sequence ID" value="NZ_BAABBL010000001.1"/>
</dbReference>
<dbReference type="PIRSF" id="PIRSF005496">
    <property type="entry name" value="ATP_hel_hrpB"/>
    <property type="match status" value="1"/>
</dbReference>
<keyword evidence="9" id="KW-1185">Reference proteome</keyword>
<keyword evidence="2" id="KW-0378">Hydrolase</keyword>
<feature type="domain" description="Helicase C-terminal" evidence="7">
    <location>
        <begin position="218"/>
        <end position="383"/>
    </location>
</feature>
<name>A0A7H0H7B1_9ACTN</name>
<dbReference type="PANTHER" id="PTHR43519">
    <property type="entry name" value="ATP-DEPENDENT RNA HELICASE HRPB"/>
    <property type="match status" value="1"/>
</dbReference>
<dbReference type="AlphaFoldDB" id="A0A7H0H7B1"/>
<dbReference type="Pfam" id="PF00270">
    <property type="entry name" value="DEAD"/>
    <property type="match status" value="1"/>
</dbReference>
<dbReference type="SUPFAM" id="SSF52540">
    <property type="entry name" value="P-loop containing nucleoside triphosphate hydrolases"/>
    <property type="match status" value="1"/>
</dbReference>
<dbReference type="PROSITE" id="PS51192">
    <property type="entry name" value="HELICASE_ATP_BIND_1"/>
    <property type="match status" value="1"/>
</dbReference>
<keyword evidence="1" id="KW-0547">Nucleotide-binding</keyword>
<evidence type="ECO:0000259" key="7">
    <source>
        <dbReference type="PROSITE" id="PS51194"/>
    </source>
</evidence>
<dbReference type="Gene3D" id="1.20.120.1080">
    <property type="match status" value="1"/>
</dbReference>
<dbReference type="NCBIfam" id="TIGR01970">
    <property type="entry name" value="DEAH_box_HrpB"/>
    <property type="match status" value="1"/>
</dbReference>
<evidence type="ECO:0000259" key="6">
    <source>
        <dbReference type="PROSITE" id="PS51192"/>
    </source>
</evidence>
<evidence type="ECO:0000313" key="8">
    <source>
        <dbReference type="EMBL" id="QNP56427.1"/>
    </source>
</evidence>
<evidence type="ECO:0000256" key="2">
    <source>
        <dbReference type="ARBA" id="ARBA00022801"/>
    </source>
</evidence>
<dbReference type="InterPro" id="IPR002464">
    <property type="entry name" value="DNA/RNA_helicase_DEAH_CS"/>
</dbReference>
<dbReference type="GO" id="GO:0003676">
    <property type="term" value="F:nucleic acid binding"/>
    <property type="evidence" value="ECO:0007669"/>
    <property type="project" value="InterPro"/>
</dbReference>
<keyword evidence="4" id="KW-0067">ATP-binding</keyword>
<evidence type="ECO:0000256" key="5">
    <source>
        <dbReference type="SAM" id="MobiDB-lite"/>
    </source>
</evidence>
<evidence type="ECO:0000256" key="4">
    <source>
        <dbReference type="ARBA" id="ARBA00022840"/>
    </source>
</evidence>
<dbReference type="GO" id="GO:0004386">
    <property type="term" value="F:helicase activity"/>
    <property type="evidence" value="ECO:0007669"/>
    <property type="project" value="UniProtKB-KW"/>
</dbReference>
<dbReference type="PROSITE" id="PS51194">
    <property type="entry name" value="HELICASE_CTER"/>
    <property type="match status" value="1"/>
</dbReference>
<dbReference type="InterPro" id="IPR011545">
    <property type="entry name" value="DEAD/DEAH_box_helicase_dom"/>
</dbReference>
<dbReference type="PANTHER" id="PTHR43519:SF1">
    <property type="entry name" value="ATP-DEPENDENT RNA HELICASE HRPB"/>
    <property type="match status" value="1"/>
</dbReference>
<keyword evidence="3 8" id="KW-0347">Helicase</keyword>
<dbReference type="EMBL" id="CP060789">
    <property type="protein sequence ID" value="QNP56427.1"/>
    <property type="molecule type" value="Genomic_DNA"/>
</dbReference>
<dbReference type="SMART" id="SM00847">
    <property type="entry name" value="HA2"/>
    <property type="match status" value="1"/>
</dbReference>
<dbReference type="SMART" id="SM00487">
    <property type="entry name" value="DEXDc"/>
    <property type="match status" value="1"/>
</dbReference>
<dbReference type="InterPro" id="IPR001650">
    <property type="entry name" value="Helicase_C-like"/>
</dbReference>
<protein>
    <submittedName>
        <fullName evidence="8">ATP-dependent helicase HrpB</fullName>
    </submittedName>
</protein>
<evidence type="ECO:0000313" key="9">
    <source>
        <dbReference type="Proteomes" id="UP000516117"/>
    </source>
</evidence>
<dbReference type="GO" id="GO:0005524">
    <property type="term" value="F:ATP binding"/>
    <property type="evidence" value="ECO:0007669"/>
    <property type="project" value="UniProtKB-KW"/>
</dbReference>
<dbReference type="GO" id="GO:0016787">
    <property type="term" value="F:hydrolase activity"/>
    <property type="evidence" value="ECO:0007669"/>
    <property type="project" value="UniProtKB-KW"/>
</dbReference>
<dbReference type="PROSITE" id="PS00690">
    <property type="entry name" value="DEAH_ATP_HELICASE"/>
    <property type="match status" value="1"/>
</dbReference>
<dbReference type="SMART" id="SM00490">
    <property type="entry name" value="HELICc"/>
    <property type="match status" value="1"/>
</dbReference>
<gene>
    <name evidence="8" type="primary">hrpB</name>
    <name evidence="8" type="ORF">H9L22_02990</name>
</gene>
<dbReference type="InterPro" id="IPR007502">
    <property type="entry name" value="Helicase-assoc_dom"/>
</dbReference>
<feature type="region of interest" description="Disordered" evidence="5">
    <location>
        <begin position="802"/>
        <end position="824"/>
    </location>
</feature>
<dbReference type="Pfam" id="PF08482">
    <property type="entry name" value="HrpB_C"/>
    <property type="match status" value="1"/>
</dbReference>
<feature type="domain" description="Helicase ATP-binding" evidence="6">
    <location>
        <begin position="24"/>
        <end position="184"/>
    </location>
</feature>
<dbReference type="InterPro" id="IPR013689">
    <property type="entry name" value="RNA_helicase_ATP-dep_HrpB_C"/>
</dbReference>
<dbReference type="KEGG" id="tdf:H9L22_02990"/>
<dbReference type="InterPro" id="IPR027417">
    <property type="entry name" value="P-loop_NTPase"/>
</dbReference>
<dbReference type="Pfam" id="PF00271">
    <property type="entry name" value="Helicase_C"/>
    <property type="match status" value="1"/>
</dbReference>